<dbReference type="EMBL" id="CP016773">
    <property type="protein sequence ID" value="ASY15534.1"/>
    <property type="molecule type" value="Genomic_DNA"/>
</dbReference>
<keyword evidence="2" id="KW-1185">Reference proteome</keyword>
<dbReference type="RefSeq" id="WP_095673129.1">
    <property type="nucleotide sequence ID" value="NZ_CP016773.1"/>
</dbReference>
<dbReference type="OrthoDB" id="3268479at2"/>
<organism evidence="1 2">
    <name type="scientific">Candidatus Planktophila sulfonica</name>
    <dbReference type="NCBI Taxonomy" id="1884904"/>
    <lineage>
        <taxon>Bacteria</taxon>
        <taxon>Bacillati</taxon>
        <taxon>Actinomycetota</taxon>
        <taxon>Actinomycetes</taxon>
        <taxon>Candidatus Nanopelagicales</taxon>
        <taxon>Candidatus Nanopelagicaceae</taxon>
        <taxon>Candidatus Planktophila</taxon>
    </lineage>
</organism>
<gene>
    <name evidence="1" type="ORF">A1sIA56_01095</name>
</gene>
<dbReference type="AlphaFoldDB" id="A0A249KFH7"/>
<dbReference type="Proteomes" id="UP000217215">
    <property type="component" value="Chromosome"/>
</dbReference>
<name>A0A249KFH7_9ACTN</name>
<dbReference type="InterPro" id="IPR018561">
    <property type="entry name" value="AosR"/>
</dbReference>
<evidence type="ECO:0000313" key="2">
    <source>
        <dbReference type="Proteomes" id="UP000217215"/>
    </source>
</evidence>
<evidence type="ECO:0000313" key="1">
    <source>
        <dbReference type="EMBL" id="ASY15534.1"/>
    </source>
</evidence>
<proteinExistence type="predicted"/>
<dbReference type="Pfam" id="PF09438">
    <property type="entry name" value="DUF2017"/>
    <property type="match status" value="1"/>
</dbReference>
<dbReference type="KEGG" id="psuf:A1sIA56_01095"/>
<accession>A0A249KFH7</accession>
<protein>
    <submittedName>
        <fullName evidence="1">DUF2017 domain-containing protein</fullName>
    </submittedName>
</protein>
<sequence>MTATEGFKRHGDHSYVATFADSEKEVLLNLCEQIIELLAERHDHGHDDPLAAMVGITSHDSPPEDEVLHRLLPNAYADQVDASEFRRYTEATLRQKKQAHAISMRIHLKSADDGVIDLDHDNANAWLGAINDIRLALGVRLKVQNNSHEDLELLAPDDPLRGVYAVYTWLGWLQETLLSALIDDAEEDEESQLGNS</sequence>
<reference evidence="1 2" key="1">
    <citation type="submission" date="2016-07" db="EMBL/GenBank/DDBJ databases">
        <title>High microdiversification within the ubiquitous acI lineage of Actinobacteria.</title>
        <authorList>
            <person name="Neuenschwander S.M."/>
            <person name="Salcher M."/>
            <person name="Ghai R."/>
            <person name="Pernthaler J."/>
        </authorList>
    </citation>
    <scope>NUCLEOTIDE SEQUENCE [LARGE SCALE GENOMIC DNA]</scope>
    <source>
        <strain evidence="1">MMS-IA-56</strain>
    </source>
</reference>